<sequence length="235" mass="26130">MVSPGTDRHQARVTGSAAPVGRPGPGRRPRRMAPHQRRDDLIRTALLVFARRPPAEVTPEEIAEEADVSRALVYRYFPNMAELRRAALERAMTELLEELRPPEGAPPLEQVRTALRSFIDFAAAYAPSYTALLNGGSTVATEETEAEIDRVRRGVRELILDRAGIDAPSPRLLLGLRCWVSMVETAVMLWLRTHDMTRDELADWLLDQLVAVVAASGGPREELDRLVAHVSRVVT</sequence>
<dbReference type="PATRIC" id="fig|1205910.3.peg.2851"/>
<dbReference type="Proteomes" id="UP000003779">
    <property type="component" value="Chromosome"/>
</dbReference>
<proteinExistence type="predicted"/>
<dbReference type="AlphaFoldDB" id="J7L5R7"/>
<dbReference type="GO" id="GO:0000976">
    <property type="term" value="F:transcription cis-regulatory region binding"/>
    <property type="evidence" value="ECO:0007669"/>
    <property type="project" value="TreeGrafter"/>
</dbReference>
<evidence type="ECO:0000313" key="8">
    <source>
        <dbReference type="Proteomes" id="UP000003779"/>
    </source>
</evidence>
<feature type="DNA-binding region" description="H-T-H motif" evidence="4">
    <location>
        <begin position="58"/>
        <end position="77"/>
    </location>
</feature>
<evidence type="ECO:0000313" key="7">
    <source>
        <dbReference type="EMBL" id="AFR06094.1"/>
    </source>
</evidence>
<evidence type="ECO:0000256" key="5">
    <source>
        <dbReference type="SAM" id="MobiDB-lite"/>
    </source>
</evidence>
<evidence type="ECO:0000256" key="1">
    <source>
        <dbReference type="ARBA" id="ARBA00023015"/>
    </source>
</evidence>
<evidence type="ECO:0000259" key="6">
    <source>
        <dbReference type="PROSITE" id="PS50977"/>
    </source>
</evidence>
<dbReference type="InterPro" id="IPR050109">
    <property type="entry name" value="HTH-type_TetR-like_transc_reg"/>
</dbReference>
<dbReference type="Pfam" id="PF21943">
    <property type="entry name" value="TetR_C_46"/>
    <property type="match status" value="1"/>
</dbReference>
<feature type="compositionally biased region" description="Basic and acidic residues" evidence="5">
    <location>
        <begin position="1"/>
        <end position="10"/>
    </location>
</feature>
<dbReference type="PROSITE" id="PS50977">
    <property type="entry name" value="HTH_TETR_2"/>
    <property type="match status" value="1"/>
</dbReference>
<reference evidence="8" key="2">
    <citation type="submission" date="2012-08" db="EMBL/GenBank/DDBJ databases">
        <title>Whole-genome sequence of Nocardiopsis alba strain ATCC BAA-2165 associated with honeybees.</title>
        <authorList>
            <person name="Qiao J."/>
            <person name="Chen L."/>
            <person name="Li Y."/>
            <person name="Wang J."/>
            <person name="Zhang W."/>
            <person name="Chen S."/>
        </authorList>
    </citation>
    <scope>NUCLEOTIDE SEQUENCE [LARGE SCALE GENOMIC DNA]</scope>
    <source>
        <strain evidence="8">ATCC BAA-2165 / BE74</strain>
    </source>
</reference>
<protein>
    <submittedName>
        <fullName evidence="7">Bacterial regulatory s, tetR family protein</fullName>
    </submittedName>
</protein>
<dbReference type="GO" id="GO:0003700">
    <property type="term" value="F:DNA-binding transcription factor activity"/>
    <property type="evidence" value="ECO:0007669"/>
    <property type="project" value="TreeGrafter"/>
</dbReference>
<evidence type="ECO:0000256" key="4">
    <source>
        <dbReference type="PROSITE-ProRule" id="PRU00335"/>
    </source>
</evidence>
<feature type="domain" description="HTH tetR-type" evidence="6">
    <location>
        <begin position="35"/>
        <end position="95"/>
    </location>
</feature>
<accession>J7L5R7</accession>
<dbReference type="PANTHER" id="PTHR30055:SF174">
    <property type="entry name" value="TRANSCRIPTIONAL REGULATORY PROTEIN (PROBABLY TETR-FAMILY)-RELATED"/>
    <property type="match status" value="1"/>
</dbReference>
<gene>
    <name evidence="7" type="ordered locus">B005_3021</name>
</gene>
<reference evidence="7 8" key="1">
    <citation type="journal article" date="2012" name="J. Bacteriol.">
        <title>Whole-Genome Sequence of Nocardiopsis alba Strain ATCC BAA-2165, Associated with Honeybees.</title>
        <authorList>
            <person name="Qiao J."/>
            <person name="Chen L."/>
            <person name="Li Y."/>
            <person name="Wang J."/>
            <person name="Zhang W."/>
            <person name="Chen S."/>
        </authorList>
    </citation>
    <scope>NUCLEOTIDE SEQUENCE [LARGE SCALE GENOMIC DNA]</scope>
    <source>
        <strain evidence="8">ATCC BAA-2165 / BE74</strain>
    </source>
</reference>
<dbReference type="InterPro" id="IPR001647">
    <property type="entry name" value="HTH_TetR"/>
</dbReference>
<dbReference type="Gene3D" id="1.10.357.10">
    <property type="entry name" value="Tetracycline Repressor, domain 2"/>
    <property type="match status" value="1"/>
</dbReference>
<dbReference type="PANTHER" id="PTHR30055">
    <property type="entry name" value="HTH-TYPE TRANSCRIPTIONAL REGULATOR RUTR"/>
    <property type="match status" value="1"/>
</dbReference>
<evidence type="ECO:0000256" key="3">
    <source>
        <dbReference type="ARBA" id="ARBA00023163"/>
    </source>
</evidence>
<dbReference type="Pfam" id="PF00440">
    <property type="entry name" value="TetR_N"/>
    <property type="match status" value="1"/>
</dbReference>
<feature type="region of interest" description="Disordered" evidence="5">
    <location>
        <begin position="1"/>
        <end position="37"/>
    </location>
</feature>
<name>J7L5R7_NOCAA</name>
<evidence type="ECO:0000256" key="2">
    <source>
        <dbReference type="ARBA" id="ARBA00023125"/>
    </source>
</evidence>
<organism evidence="7 8">
    <name type="scientific">Nocardiopsis alba (strain ATCC BAA-2165 / BE74)</name>
    <dbReference type="NCBI Taxonomy" id="1205910"/>
    <lineage>
        <taxon>Bacteria</taxon>
        <taxon>Bacillati</taxon>
        <taxon>Actinomycetota</taxon>
        <taxon>Actinomycetes</taxon>
        <taxon>Streptosporangiales</taxon>
        <taxon>Nocardiopsidaceae</taxon>
        <taxon>Nocardiopsis</taxon>
    </lineage>
</organism>
<dbReference type="SUPFAM" id="SSF46689">
    <property type="entry name" value="Homeodomain-like"/>
    <property type="match status" value="1"/>
</dbReference>
<dbReference type="STRING" id="1205910.B005_3021"/>
<dbReference type="KEGG" id="nal:B005_3021"/>
<dbReference type="EMBL" id="CP003788">
    <property type="protein sequence ID" value="AFR06094.1"/>
    <property type="molecule type" value="Genomic_DNA"/>
</dbReference>
<dbReference type="InterPro" id="IPR054129">
    <property type="entry name" value="DesT_TetR_C"/>
</dbReference>
<dbReference type="eggNOG" id="COG1309">
    <property type="taxonomic scope" value="Bacteria"/>
</dbReference>
<feature type="compositionally biased region" description="Basic residues" evidence="5">
    <location>
        <begin position="25"/>
        <end position="35"/>
    </location>
</feature>
<keyword evidence="3" id="KW-0804">Transcription</keyword>
<keyword evidence="2 4" id="KW-0238">DNA-binding</keyword>
<dbReference type="HOGENOM" id="CLU_069356_11_0_11"/>
<keyword evidence="1" id="KW-0805">Transcription regulation</keyword>
<dbReference type="InterPro" id="IPR009057">
    <property type="entry name" value="Homeodomain-like_sf"/>
</dbReference>